<reference evidence="4 5" key="1">
    <citation type="submission" date="2016-10" db="EMBL/GenBank/DDBJ databases">
        <authorList>
            <person name="de Groot N.N."/>
        </authorList>
    </citation>
    <scope>NUCLEOTIDE SEQUENCE [LARGE SCALE GENOMIC DNA]</scope>
    <source>
        <strain evidence="4 5">CDM_5</strain>
    </source>
</reference>
<accession>A0A1H7USW7</accession>
<feature type="compositionally biased region" description="Polar residues" evidence="2">
    <location>
        <begin position="82"/>
        <end position="97"/>
    </location>
</feature>
<dbReference type="EMBL" id="FOAD01000014">
    <property type="protein sequence ID" value="SEL99537.1"/>
    <property type="molecule type" value="Genomic_DNA"/>
</dbReference>
<proteinExistence type="predicted"/>
<feature type="compositionally biased region" description="Basic and acidic residues" evidence="2">
    <location>
        <begin position="51"/>
        <end position="60"/>
    </location>
</feature>
<dbReference type="Proteomes" id="UP000183894">
    <property type="component" value="Unassembled WGS sequence"/>
</dbReference>
<feature type="region of interest" description="Disordered" evidence="2">
    <location>
        <begin position="1"/>
        <end position="97"/>
    </location>
</feature>
<gene>
    <name evidence="4" type="ORF">SAMN04488691_1146</name>
</gene>
<feature type="domain" description="eCIS core" evidence="3">
    <location>
        <begin position="97"/>
        <end position="173"/>
    </location>
</feature>
<evidence type="ECO:0000256" key="2">
    <source>
        <dbReference type="SAM" id="MobiDB-lite"/>
    </source>
</evidence>
<organism evidence="4 5">
    <name type="scientific">Haloferax larsenii</name>
    <dbReference type="NCBI Taxonomy" id="302484"/>
    <lineage>
        <taxon>Archaea</taxon>
        <taxon>Methanobacteriati</taxon>
        <taxon>Methanobacteriota</taxon>
        <taxon>Stenosarchaea group</taxon>
        <taxon>Halobacteria</taxon>
        <taxon>Halobacteriales</taxon>
        <taxon>Haloferacaceae</taxon>
        <taxon>Haloferax</taxon>
    </lineage>
</organism>
<name>A0A1H7USW7_HALLR</name>
<feature type="compositionally biased region" description="Low complexity" evidence="2">
    <location>
        <begin position="12"/>
        <end position="25"/>
    </location>
</feature>
<dbReference type="Pfam" id="PF13699">
    <property type="entry name" value="eCIS_core"/>
    <property type="match status" value="1"/>
</dbReference>
<feature type="coiled-coil region" evidence="1">
    <location>
        <begin position="251"/>
        <end position="284"/>
    </location>
</feature>
<sequence length="465" mass="50775">MGFRSSRRSRTDNTSKTTTSITESSRVVESKSHPADHIVTREQPSTPSRDTGMDPQERENALSVRRSTVAAYQDGPAGETATPESVRNVISSPGQSLDTSIQRAMEERMGDSLGDVRIHTGPQAAKACEDINARAFTVGNHIAFNRGEYDPSSAEGQHVLAHELAHVRQQTGGAVSMLPQEDLELEIDPDPQLEREAEETAQRVMEGGELGIQRLAGTEVHIQRLEHGLSDLVPSASETDEVLLEEGGPVVNSLDADLEQLEQLQEQVADLQGLLQQINELSAQMDVDLSAASGETTMSKAIDGPAPGAIELTVSHEYDPEEIGLPETDVEGDVPTGLTEEQARLVKQHKQLIAKFETECQQILDELSEEDIPNETYFREALKEYGKHQALAQILYEAVSHSTQYSTVAEMVQKELNDVGPQAATHVEGAIVTGLMALLTATAMARQKGYFSRNDETRGTRFDNK</sequence>
<protein>
    <recommendedName>
        <fullName evidence="3">eCIS core domain-containing protein</fullName>
    </recommendedName>
</protein>
<evidence type="ECO:0000256" key="1">
    <source>
        <dbReference type="SAM" id="Coils"/>
    </source>
</evidence>
<evidence type="ECO:0000259" key="3">
    <source>
        <dbReference type="Pfam" id="PF13699"/>
    </source>
</evidence>
<keyword evidence="1" id="KW-0175">Coiled coil</keyword>
<feature type="compositionally biased region" description="Basic and acidic residues" evidence="2">
    <location>
        <begin position="26"/>
        <end position="40"/>
    </location>
</feature>
<evidence type="ECO:0000313" key="5">
    <source>
        <dbReference type="Proteomes" id="UP000183894"/>
    </source>
</evidence>
<dbReference type="AlphaFoldDB" id="A0A1H7USW7"/>
<evidence type="ECO:0000313" key="4">
    <source>
        <dbReference type="EMBL" id="SEL99537.1"/>
    </source>
</evidence>
<dbReference type="InterPro" id="IPR025295">
    <property type="entry name" value="eCIS_core_dom"/>
</dbReference>